<sequence length="70" mass="8840">MYNPHYTIYNTLLSFYFWIFFYLTFSFLFLFFFTFFFFSFSNNSFFFFLKLSFLNKIAHPHTYSFVTSHF</sequence>
<feature type="transmembrane region" description="Helical" evidence="1">
    <location>
        <begin position="15"/>
        <end position="40"/>
    </location>
</feature>
<dbReference type="EMBL" id="PDCK01000040">
    <property type="protein sequence ID" value="PRQ46060.1"/>
    <property type="molecule type" value="Genomic_DNA"/>
</dbReference>
<organism evidence="2 3">
    <name type="scientific">Rosa chinensis</name>
    <name type="common">China rose</name>
    <dbReference type="NCBI Taxonomy" id="74649"/>
    <lineage>
        <taxon>Eukaryota</taxon>
        <taxon>Viridiplantae</taxon>
        <taxon>Streptophyta</taxon>
        <taxon>Embryophyta</taxon>
        <taxon>Tracheophyta</taxon>
        <taxon>Spermatophyta</taxon>
        <taxon>Magnoliopsida</taxon>
        <taxon>eudicotyledons</taxon>
        <taxon>Gunneridae</taxon>
        <taxon>Pentapetalae</taxon>
        <taxon>rosids</taxon>
        <taxon>fabids</taxon>
        <taxon>Rosales</taxon>
        <taxon>Rosaceae</taxon>
        <taxon>Rosoideae</taxon>
        <taxon>Rosoideae incertae sedis</taxon>
        <taxon>Rosa</taxon>
    </lineage>
</organism>
<keyword evidence="1" id="KW-0472">Membrane</keyword>
<comment type="caution">
    <text evidence="2">The sequence shown here is derived from an EMBL/GenBank/DDBJ whole genome shotgun (WGS) entry which is preliminary data.</text>
</comment>
<gene>
    <name evidence="2" type="ORF">RchiOBHm_Chr2g0085041</name>
</gene>
<keyword evidence="1" id="KW-0812">Transmembrane</keyword>
<evidence type="ECO:0000313" key="3">
    <source>
        <dbReference type="Proteomes" id="UP000238479"/>
    </source>
</evidence>
<dbReference type="Proteomes" id="UP000238479">
    <property type="component" value="Chromosome 2"/>
</dbReference>
<keyword evidence="1" id="KW-1133">Transmembrane helix</keyword>
<proteinExistence type="predicted"/>
<protein>
    <submittedName>
        <fullName evidence="2">Uncharacterized protein</fullName>
    </submittedName>
</protein>
<keyword evidence="3" id="KW-1185">Reference proteome</keyword>
<dbReference type="AlphaFoldDB" id="A0A2P6RI04"/>
<accession>A0A2P6RI04</accession>
<dbReference type="Gramene" id="PRQ46060">
    <property type="protein sequence ID" value="PRQ46060"/>
    <property type="gene ID" value="RchiOBHm_Chr2g0085041"/>
</dbReference>
<evidence type="ECO:0000313" key="2">
    <source>
        <dbReference type="EMBL" id="PRQ46060.1"/>
    </source>
</evidence>
<name>A0A2P6RI04_ROSCH</name>
<reference evidence="2 3" key="1">
    <citation type="journal article" date="2018" name="Nat. Genet.">
        <title>The Rosa genome provides new insights in the design of modern roses.</title>
        <authorList>
            <person name="Bendahmane M."/>
        </authorList>
    </citation>
    <scope>NUCLEOTIDE SEQUENCE [LARGE SCALE GENOMIC DNA]</scope>
    <source>
        <strain evidence="3">cv. Old Blush</strain>
    </source>
</reference>
<evidence type="ECO:0000256" key="1">
    <source>
        <dbReference type="SAM" id="Phobius"/>
    </source>
</evidence>